<protein>
    <submittedName>
        <fullName evidence="1">Uncharacterized protein</fullName>
    </submittedName>
</protein>
<evidence type="ECO:0000313" key="1">
    <source>
        <dbReference type="EMBL" id="GGL62646.1"/>
    </source>
</evidence>
<proteinExistence type="predicted"/>
<organism evidence="1 2">
    <name type="scientific">Sporolactobacillus putidus</name>
    <dbReference type="NCBI Taxonomy" id="492735"/>
    <lineage>
        <taxon>Bacteria</taxon>
        <taxon>Bacillati</taxon>
        <taxon>Bacillota</taxon>
        <taxon>Bacilli</taxon>
        <taxon>Bacillales</taxon>
        <taxon>Sporolactobacillaceae</taxon>
        <taxon>Sporolactobacillus</taxon>
    </lineage>
</organism>
<sequence length="58" mass="6172">MAETGMRNLTVMGESSTGGGKFEKMRVVGECEVHGDLDIGSCRVVGECAVYGDSFLRV</sequence>
<dbReference type="RefSeq" id="WP_188804519.1">
    <property type="nucleotide sequence ID" value="NZ_BMOK01000015.1"/>
</dbReference>
<name>A0A917S782_9BACL</name>
<accession>A0A917S782</accession>
<keyword evidence="2" id="KW-1185">Reference proteome</keyword>
<evidence type="ECO:0000313" key="2">
    <source>
        <dbReference type="Proteomes" id="UP000654670"/>
    </source>
</evidence>
<comment type="caution">
    <text evidence="1">The sequence shown here is derived from an EMBL/GenBank/DDBJ whole genome shotgun (WGS) entry which is preliminary data.</text>
</comment>
<reference evidence="1" key="1">
    <citation type="journal article" date="2014" name="Int. J. Syst. Evol. Microbiol.">
        <title>Complete genome sequence of Corynebacterium casei LMG S-19264T (=DSM 44701T), isolated from a smear-ripened cheese.</title>
        <authorList>
            <consortium name="US DOE Joint Genome Institute (JGI-PGF)"/>
            <person name="Walter F."/>
            <person name="Albersmeier A."/>
            <person name="Kalinowski J."/>
            <person name="Ruckert C."/>
        </authorList>
    </citation>
    <scope>NUCLEOTIDE SEQUENCE</scope>
    <source>
        <strain evidence="1">JCM 15325</strain>
    </source>
</reference>
<dbReference type="Proteomes" id="UP000654670">
    <property type="component" value="Unassembled WGS sequence"/>
</dbReference>
<gene>
    <name evidence="1" type="ORF">GCM10007968_28320</name>
</gene>
<reference evidence="1" key="2">
    <citation type="submission" date="2020-09" db="EMBL/GenBank/DDBJ databases">
        <authorList>
            <person name="Sun Q."/>
            <person name="Ohkuma M."/>
        </authorList>
    </citation>
    <scope>NUCLEOTIDE SEQUENCE</scope>
    <source>
        <strain evidence="1">JCM 15325</strain>
    </source>
</reference>
<dbReference type="AlphaFoldDB" id="A0A917S782"/>
<dbReference type="EMBL" id="BMOK01000015">
    <property type="protein sequence ID" value="GGL62646.1"/>
    <property type="molecule type" value="Genomic_DNA"/>
</dbReference>